<name>A0A7X0SLJ7_9BACL</name>
<dbReference type="EMBL" id="JACJVO010000018">
    <property type="protein sequence ID" value="MBB6732237.1"/>
    <property type="molecule type" value="Genomic_DNA"/>
</dbReference>
<gene>
    <name evidence="2" type="ORF">H7C18_15060</name>
</gene>
<dbReference type="Pfam" id="PF04321">
    <property type="entry name" value="RmlD_sub_bind"/>
    <property type="match status" value="1"/>
</dbReference>
<dbReference type="RefSeq" id="WP_185129906.1">
    <property type="nucleotide sequence ID" value="NZ_JACJVO010000018.1"/>
</dbReference>
<feature type="domain" description="RmlD-like substrate binding" evidence="1">
    <location>
        <begin position="3"/>
        <end position="236"/>
    </location>
</feature>
<keyword evidence="3" id="KW-1185">Reference proteome</keyword>
<protein>
    <submittedName>
        <fullName evidence="2">Sugar nucleotide-binding protein</fullName>
    </submittedName>
</protein>
<dbReference type="Proteomes" id="UP000564644">
    <property type="component" value="Unassembled WGS sequence"/>
</dbReference>
<evidence type="ECO:0000313" key="2">
    <source>
        <dbReference type="EMBL" id="MBB6732237.1"/>
    </source>
</evidence>
<dbReference type="UniPathway" id="UPA00124"/>
<comment type="caution">
    <text evidence="2">The sequence shown here is derived from an EMBL/GenBank/DDBJ whole genome shotgun (WGS) entry which is preliminary data.</text>
</comment>
<evidence type="ECO:0000259" key="1">
    <source>
        <dbReference type="Pfam" id="PF04321"/>
    </source>
</evidence>
<dbReference type="PANTHER" id="PTHR43242:SF1">
    <property type="entry name" value="NAD(P)-BINDING ROSSMANN-FOLD SUPERFAMILY PROTEIN"/>
    <property type="match status" value="1"/>
</dbReference>
<reference evidence="2 3" key="1">
    <citation type="submission" date="2020-08" db="EMBL/GenBank/DDBJ databases">
        <title>Cohnella phylogeny.</title>
        <authorList>
            <person name="Dunlap C."/>
        </authorList>
    </citation>
    <scope>NUCLEOTIDE SEQUENCE [LARGE SCALE GENOMIC DNA]</scope>
    <source>
        <strain evidence="2 3">CBP 2801</strain>
    </source>
</reference>
<dbReference type="Gene3D" id="3.40.50.720">
    <property type="entry name" value="NAD(P)-binding Rossmann-like Domain"/>
    <property type="match status" value="1"/>
</dbReference>
<dbReference type="InterPro" id="IPR029903">
    <property type="entry name" value="RmlD-like-bd"/>
</dbReference>
<dbReference type="PANTHER" id="PTHR43242">
    <property type="entry name" value="NAD(P)-BINDING ROSSMANN-FOLD SUPERFAMILY PROTEIN"/>
    <property type="match status" value="1"/>
</dbReference>
<dbReference type="AlphaFoldDB" id="A0A7X0SLJ7"/>
<dbReference type="GO" id="GO:0019305">
    <property type="term" value="P:dTDP-rhamnose biosynthetic process"/>
    <property type="evidence" value="ECO:0007669"/>
    <property type="project" value="UniProtKB-UniPathway"/>
</dbReference>
<accession>A0A7X0SLJ7</accession>
<proteinExistence type="predicted"/>
<dbReference type="SUPFAM" id="SSF51735">
    <property type="entry name" value="NAD(P)-binding Rossmann-fold domains"/>
    <property type="match status" value="1"/>
</dbReference>
<evidence type="ECO:0000313" key="3">
    <source>
        <dbReference type="Proteomes" id="UP000564644"/>
    </source>
</evidence>
<dbReference type="InterPro" id="IPR036291">
    <property type="entry name" value="NAD(P)-bd_dom_sf"/>
</dbReference>
<organism evidence="2 3">
    <name type="scientific">Cohnella zeiphila</name>
    <dbReference type="NCBI Taxonomy" id="2761120"/>
    <lineage>
        <taxon>Bacteria</taxon>
        <taxon>Bacillati</taxon>
        <taxon>Bacillota</taxon>
        <taxon>Bacilli</taxon>
        <taxon>Bacillales</taxon>
        <taxon>Paenibacillaceae</taxon>
        <taxon>Cohnella</taxon>
    </lineage>
</organism>
<sequence>MKRILVLGSTGMLGNAVVRYFSSQSQYEVIATYRTDSAKPTISGSIKEVVYFDASHSSFEELPAQVDYVINCIGVIKPFMAADPAVAISLNALFPWRLADWCHQNGSRLLHITTDCAYSGAKGKYVESDLHDALDDYGKSKSLGECASKAMVLRTSIIGEEIHKFASLISWVKSQKGKTVGGFSTHLWNGITTDQYAKICDRIIRENWYETGLFHVHAKDDVSKLDMMNYFNETFGLSLTIEEKTPASVDRTLRSEKALCAKLEIPTVRDMIAELGAIRSTLVLK</sequence>